<protein>
    <submittedName>
        <fullName evidence="1">Uncharacterized protein</fullName>
    </submittedName>
</protein>
<proteinExistence type="predicted"/>
<accession>A0ACC3S7J6</accession>
<comment type="caution">
    <text evidence="1">The sequence shown here is derived from an EMBL/GenBank/DDBJ whole genome shotgun (WGS) entry which is preliminary data.</text>
</comment>
<keyword evidence="2" id="KW-1185">Reference proteome</keyword>
<evidence type="ECO:0000313" key="2">
    <source>
        <dbReference type="Proteomes" id="UP001320706"/>
    </source>
</evidence>
<sequence length="1424" mass="160181">MRQTNMLPPQLRQATQPRRLSQVSLRPTVVANPTALPALCLSDGRTISFWKKSHDWLSHLDPLYCHQQRRRNVVAKWKHKQAVRRQRIWIKDLPFIAPWGTRHASHVSKRWRDEADVKDGGKTTADPAEEPEDGIELSKGERRWRAMMKAMKERIEADPYEAIFGKRFTPFYTHLLPAWMRADIGLDPEIKATKPEQPKSSPDKRPKNSFMDDFLKPEHLEPSVARASSFRLRSRQHDGKKPTIEASATSWDSMSDKATRMVYDPITNRMVKADEPSNAASTGRAEVHPDRPKVQISNDISSDNPSSSEGKPAAVPTAYRPSHHQAADAFSRLPQSDLDLLTPETIRASMGKLSKPLNTDRESKAQEQRALETSFQERSDTIDKELEETRKHLAAFQSQAKSPSVSKKAKPEHVISKGVGESTHVSHTKPGMEGLEEYLKQSKDELQQQRVALRKERNRRADEITAIGREISSAGSPALVRTLEEERERLLADHQIWKEEAKLTKARYNQKEAFLADLQSDIDRIAELQSRIDSQLKERDQRRADAAQSMLEDEIKAHKAAMAAHEDHYSTPPSGMQTSFQNEKQDFQRGTGESLKGEIETPKATQGDGYSHAPIGLQSSYMQEQLDSSAGDRNSLEHELSAKALNESDDGYTRCAVGLQSSFEQERDAQHLGTGASLESELRVREQPHMFNDGYSTEPIGLQASFPREVKGNLSSLEAELRASERRLEHDDGYTREPIGLQQSFATEATGGVTSLEAELQKREEPVDQDDGFTTEPIGMQASYKAELDSTNLSLEQELKVRGDPETYNDGYSTEPIGMQASYEKELSGQVPPLESELKAREVPEVHNDGYSTESIGLQASYANEEAACTKGRKQSLEKDIQARTFSPERDDGYSKAPLGLESSFKKEQAACQDGQKQSLEQEIKSMQGEGDLCSNAAKFLDNDRWYKQPAKHSIADPKAEKKERDRALVRQVRDIYEKHYGTIDMAHRQPAAALDDRVHEDLCQALEHHEKYMGTESARSTNSHLNQASSIVKENEKDAEKSEESEEKEFEWIPGVNCIWDPFDPIYRDGIAEYHPERHINVGQFHPGTPQIPDEGIPAAKHIDNLQESLERHDKELGRDRYKFTPDNLAAELAVPATLPTVSSNTTTVDSSHVVPGTDSVRMSTEPELQVGEAPAGLNWAEPPQYQVLAYDSGNDMISTATTTSNMGESESPISISKALSQLYQPARFVPHFASLQSKGYQVVYACRDLLVFRKVKNATVTAQKPYQETEVRKDELAKRADTTAPVNPIDGTSRPPVESPTGNFASPTGFVNHDPVLPPPDLSTHYARPEPYAHRNYEDVDWMHYPRVRREERVFSGTRRKWGHHGHNNWRGGRKERRRWRDRITWALSVGTGTAVCMYIVGVGAELARGEREASEGGKMQK</sequence>
<name>A0ACC3S7J6_9PEZI</name>
<reference evidence="1" key="1">
    <citation type="submission" date="2024-02" db="EMBL/GenBank/DDBJ databases">
        <title>Metagenome Assembled Genome of Zalaria obscura JY119.</title>
        <authorList>
            <person name="Vighnesh L."/>
            <person name="Jagadeeshwari U."/>
            <person name="Venkata Ramana C."/>
            <person name="Sasikala C."/>
        </authorList>
    </citation>
    <scope>NUCLEOTIDE SEQUENCE</scope>
    <source>
        <strain evidence="1">JY119</strain>
    </source>
</reference>
<dbReference type="EMBL" id="JAMKPW020000036">
    <property type="protein sequence ID" value="KAK8201368.1"/>
    <property type="molecule type" value="Genomic_DNA"/>
</dbReference>
<evidence type="ECO:0000313" key="1">
    <source>
        <dbReference type="EMBL" id="KAK8201368.1"/>
    </source>
</evidence>
<organism evidence="1 2">
    <name type="scientific">Zalaria obscura</name>
    <dbReference type="NCBI Taxonomy" id="2024903"/>
    <lineage>
        <taxon>Eukaryota</taxon>
        <taxon>Fungi</taxon>
        <taxon>Dikarya</taxon>
        <taxon>Ascomycota</taxon>
        <taxon>Pezizomycotina</taxon>
        <taxon>Dothideomycetes</taxon>
        <taxon>Dothideomycetidae</taxon>
        <taxon>Dothideales</taxon>
        <taxon>Zalariaceae</taxon>
        <taxon>Zalaria</taxon>
    </lineage>
</organism>
<gene>
    <name evidence="1" type="ORF">M8818_005879</name>
</gene>
<dbReference type="Proteomes" id="UP001320706">
    <property type="component" value="Unassembled WGS sequence"/>
</dbReference>